<evidence type="ECO:0000313" key="2">
    <source>
        <dbReference type="Proteomes" id="UP001144471"/>
    </source>
</evidence>
<accession>A0A9W6GI28</accession>
<dbReference type="AlphaFoldDB" id="A0A9W6GI28"/>
<keyword evidence="2" id="KW-1185">Reference proteome</keyword>
<organism evidence="1 2">
    <name type="scientific">Propionigenium maris DSM 9537</name>
    <dbReference type="NCBI Taxonomy" id="1123000"/>
    <lineage>
        <taxon>Bacteria</taxon>
        <taxon>Fusobacteriati</taxon>
        <taxon>Fusobacteriota</taxon>
        <taxon>Fusobacteriia</taxon>
        <taxon>Fusobacteriales</taxon>
        <taxon>Fusobacteriaceae</taxon>
        <taxon>Propionigenium</taxon>
    </lineage>
</organism>
<dbReference type="RefSeq" id="WP_281834175.1">
    <property type="nucleotide sequence ID" value="NZ_BSDY01000004.1"/>
</dbReference>
<dbReference type="Proteomes" id="UP001144471">
    <property type="component" value="Unassembled WGS sequence"/>
</dbReference>
<dbReference type="EMBL" id="BSDY01000004">
    <property type="protein sequence ID" value="GLI55598.1"/>
    <property type="molecule type" value="Genomic_DNA"/>
</dbReference>
<protein>
    <submittedName>
        <fullName evidence="1">Uncharacterized protein</fullName>
    </submittedName>
</protein>
<sequence length="68" mass="7983">MKIVFKRGKWFVAFSEAVLVCDINQVDNKFIVSFDANGKRISLHTRNLDETFRVLEGIYDRNSCARHY</sequence>
<name>A0A9W6GI28_9FUSO</name>
<reference evidence="1" key="1">
    <citation type="submission" date="2022-12" db="EMBL/GenBank/DDBJ databases">
        <title>Reference genome sequencing for broad-spectrum identification of bacterial and archaeal isolates by mass spectrometry.</title>
        <authorList>
            <person name="Sekiguchi Y."/>
            <person name="Tourlousse D.M."/>
        </authorList>
    </citation>
    <scope>NUCLEOTIDE SEQUENCE</scope>
    <source>
        <strain evidence="1">10succ1</strain>
    </source>
</reference>
<gene>
    <name evidence="1" type="ORF">PM10SUCC1_11120</name>
</gene>
<proteinExistence type="predicted"/>
<evidence type="ECO:0000313" key="1">
    <source>
        <dbReference type="EMBL" id="GLI55598.1"/>
    </source>
</evidence>
<comment type="caution">
    <text evidence="1">The sequence shown here is derived from an EMBL/GenBank/DDBJ whole genome shotgun (WGS) entry which is preliminary data.</text>
</comment>